<dbReference type="VEuPathDB" id="VectorBase:ASTE002308"/>
<dbReference type="PROSITE" id="PS50262">
    <property type="entry name" value="G_PROTEIN_RECEP_F1_2"/>
    <property type="match status" value="1"/>
</dbReference>
<dbReference type="Proteomes" id="UP000076408">
    <property type="component" value="Unassembled WGS sequence"/>
</dbReference>
<feature type="domain" description="G-protein coupled receptors family 1 profile" evidence="10">
    <location>
        <begin position="1"/>
        <end position="47"/>
    </location>
</feature>
<reference evidence="11" key="2">
    <citation type="submission" date="2020-05" db="UniProtKB">
        <authorList>
            <consortium name="EnsemblMetazoa"/>
        </authorList>
    </citation>
    <scope>IDENTIFICATION</scope>
    <source>
        <strain evidence="11">Indian</strain>
    </source>
</reference>
<dbReference type="STRING" id="30069.A0A182YSF2"/>
<dbReference type="AlphaFoldDB" id="A0A182YSF2"/>
<dbReference type="PANTHER" id="PTHR46061">
    <property type="entry name" value="THYROTROPIN-RELEASING HORMONE RECEPTOR"/>
    <property type="match status" value="1"/>
</dbReference>
<comment type="similarity">
    <text evidence="3">Belongs to the G-protein coupled receptor 1 family.</text>
</comment>
<dbReference type="InterPro" id="IPR002120">
    <property type="entry name" value="TRH_rcpt_1"/>
</dbReference>
<evidence type="ECO:0000256" key="7">
    <source>
        <dbReference type="ARBA" id="ARBA00023136"/>
    </source>
</evidence>
<evidence type="ECO:0000256" key="8">
    <source>
        <dbReference type="ARBA" id="ARBA00032251"/>
    </source>
</evidence>
<sequence>MLVILVVTLSRRLRSITNFFLANLAVADLCVGVFCVMQNLTIYLIER</sequence>
<keyword evidence="7 9" id="KW-0472">Membrane</keyword>
<dbReference type="InterPro" id="IPR017452">
    <property type="entry name" value="GPCR_Rhodpsn_7TM"/>
</dbReference>
<protein>
    <recommendedName>
        <fullName evidence="4">Thyrotropin-releasing hormone receptor</fullName>
    </recommendedName>
    <alternativeName>
        <fullName evidence="8">Thyroliberin receptor</fullName>
    </alternativeName>
</protein>
<evidence type="ECO:0000313" key="11">
    <source>
        <dbReference type="EnsemblMetazoa" id="ASTEI11388-PA"/>
    </source>
</evidence>
<reference evidence="12" key="1">
    <citation type="journal article" date="2014" name="Genome Biol.">
        <title>Genome analysis of a major urban malaria vector mosquito, Anopheles stephensi.</title>
        <authorList>
            <person name="Jiang X."/>
            <person name="Peery A."/>
            <person name="Hall A.B."/>
            <person name="Sharma A."/>
            <person name="Chen X.G."/>
            <person name="Waterhouse R.M."/>
            <person name="Komissarov A."/>
            <person name="Riehle M.M."/>
            <person name="Shouche Y."/>
            <person name="Sharakhova M.V."/>
            <person name="Lawson D."/>
            <person name="Pakpour N."/>
            <person name="Arensburger P."/>
            <person name="Davidson V.L."/>
            <person name="Eiglmeier K."/>
            <person name="Emrich S."/>
            <person name="George P."/>
            <person name="Kennedy R.C."/>
            <person name="Mane S.P."/>
            <person name="Maslen G."/>
            <person name="Oringanje C."/>
            <person name="Qi Y."/>
            <person name="Settlage R."/>
            <person name="Tojo M."/>
            <person name="Tubio J.M."/>
            <person name="Unger M.F."/>
            <person name="Wang B."/>
            <person name="Vernick K.D."/>
            <person name="Ribeiro J.M."/>
            <person name="James A.A."/>
            <person name="Michel K."/>
            <person name="Riehle M.A."/>
            <person name="Luckhart S."/>
            <person name="Sharakhov I.V."/>
            <person name="Tu Z."/>
        </authorList>
    </citation>
    <scope>NUCLEOTIDE SEQUENCE [LARGE SCALE GENOMIC DNA]</scope>
    <source>
        <strain evidence="12">Indian</strain>
    </source>
</reference>
<keyword evidence="12" id="KW-1185">Reference proteome</keyword>
<keyword evidence="6 9" id="KW-1133">Transmembrane helix</keyword>
<name>A0A182YSF2_ANOST</name>
<dbReference type="InterPro" id="IPR000276">
    <property type="entry name" value="GPCR_Rhodpsn"/>
</dbReference>
<evidence type="ECO:0000256" key="1">
    <source>
        <dbReference type="ARBA" id="ARBA00004100"/>
    </source>
</evidence>
<dbReference type="GO" id="GO:0004997">
    <property type="term" value="F:thyrotropin-releasing hormone receptor activity"/>
    <property type="evidence" value="ECO:0007669"/>
    <property type="project" value="InterPro"/>
</dbReference>
<evidence type="ECO:0000313" key="12">
    <source>
        <dbReference type="Proteomes" id="UP000076408"/>
    </source>
</evidence>
<comment type="subcellular location">
    <subcellularLocation>
        <location evidence="2">Membrane</location>
    </subcellularLocation>
</comment>
<dbReference type="SUPFAM" id="SSF81321">
    <property type="entry name" value="Family A G protein-coupled receptor-like"/>
    <property type="match status" value="1"/>
</dbReference>
<evidence type="ECO:0000256" key="2">
    <source>
        <dbReference type="ARBA" id="ARBA00004370"/>
    </source>
</evidence>
<proteinExistence type="inferred from homology"/>
<evidence type="ECO:0000256" key="3">
    <source>
        <dbReference type="ARBA" id="ARBA00010663"/>
    </source>
</evidence>
<evidence type="ECO:0000256" key="4">
    <source>
        <dbReference type="ARBA" id="ARBA00018873"/>
    </source>
</evidence>
<dbReference type="GO" id="GO:0016020">
    <property type="term" value="C:membrane"/>
    <property type="evidence" value="ECO:0007669"/>
    <property type="project" value="UniProtKB-SubCell"/>
</dbReference>
<evidence type="ECO:0000259" key="10">
    <source>
        <dbReference type="PROSITE" id="PS50262"/>
    </source>
</evidence>
<keyword evidence="5 9" id="KW-0812">Transmembrane</keyword>
<evidence type="ECO:0000256" key="5">
    <source>
        <dbReference type="ARBA" id="ARBA00022692"/>
    </source>
</evidence>
<dbReference type="VEuPathDB" id="VectorBase:ASTEI20_031205"/>
<organism evidence="11 12">
    <name type="scientific">Anopheles stephensi</name>
    <name type="common">Indo-Pakistan malaria mosquito</name>
    <dbReference type="NCBI Taxonomy" id="30069"/>
    <lineage>
        <taxon>Eukaryota</taxon>
        <taxon>Metazoa</taxon>
        <taxon>Ecdysozoa</taxon>
        <taxon>Arthropoda</taxon>
        <taxon>Hexapoda</taxon>
        <taxon>Insecta</taxon>
        <taxon>Pterygota</taxon>
        <taxon>Neoptera</taxon>
        <taxon>Endopterygota</taxon>
        <taxon>Diptera</taxon>
        <taxon>Nematocera</taxon>
        <taxon>Culicoidea</taxon>
        <taxon>Culicidae</taxon>
        <taxon>Anophelinae</taxon>
        <taxon>Anopheles</taxon>
    </lineage>
</organism>
<evidence type="ECO:0000256" key="9">
    <source>
        <dbReference type="SAM" id="Phobius"/>
    </source>
</evidence>
<dbReference type="PANTHER" id="PTHR46061:SF3">
    <property type="entry name" value="THYROTROPIN-RELEASING HORMONE RECEPTOR"/>
    <property type="match status" value="1"/>
</dbReference>
<dbReference type="EnsemblMetazoa" id="ASTEI11388-RA">
    <property type="protein sequence ID" value="ASTEI11388-PA"/>
    <property type="gene ID" value="ASTEI11388"/>
</dbReference>
<feature type="transmembrane region" description="Helical" evidence="9">
    <location>
        <begin position="25"/>
        <end position="45"/>
    </location>
</feature>
<dbReference type="Gene3D" id="1.20.1070.10">
    <property type="entry name" value="Rhodopsin 7-helix transmembrane proteins"/>
    <property type="match status" value="1"/>
</dbReference>
<dbReference type="Pfam" id="PF00001">
    <property type="entry name" value="7tm_1"/>
    <property type="match status" value="1"/>
</dbReference>
<accession>A0A182YSF2</accession>
<comment type="function">
    <text evidence="1">Receptor for thyrotropin-releasing hormone (TRH). Upon ligand binding, this G-protein-coupled receptor triggers activation of the phosphatidylinositol (IP3)-calcium-protein kinase C (PKC) pathway.</text>
</comment>
<dbReference type="VEuPathDB" id="VectorBase:ASTEI11388"/>
<evidence type="ECO:0000256" key="6">
    <source>
        <dbReference type="ARBA" id="ARBA00022989"/>
    </source>
</evidence>